<dbReference type="GeneID" id="19125522"/>
<evidence type="ECO:0000313" key="2">
    <source>
        <dbReference type="EMBL" id="EUC51413.1"/>
    </source>
</evidence>
<dbReference type="EMBL" id="KI963918">
    <property type="protein sequence ID" value="EUC51413.1"/>
    <property type="molecule type" value="Genomic_DNA"/>
</dbReference>
<organism evidence="2 3">
    <name type="scientific">Bipolaris oryzae ATCC 44560</name>
    <dbReference type="NCBI Taxonomy" id="930090"/>
    <lineage>
        <taxon>Eukaryota</taxon>
        <taxon>Fungi</taxon>
        <taxon>Dikarya</taxon>
        <taxon>Ascomycota</taxon>
        <taxon>Pezizomycotina</taxon>
        <taxon>Dothideomycetes</taxon>
        <taxon>Pleosporomycetidae</taxon>
        <taxon>Pleosporales</taxon>
        <taxon>Pleosporineae</taxon>
        <taxon>Pleosporaceae</taxon>
        <taxon>Bipolaris</taxon>
    </lineage>
</organism>
<proteinExistence type="predicted"/>
<feature type="transmembrane region" description="Helical" evidence="1">
    <location>
        <begin position="106"/>
        <end position="126"/>
    </location>
</feature>
<dbReference type="eggNOG" id="ENOG502SZSJ">
    <property type="taxonomic scope" value="Eukaryota"/>
</dbReference>
<evidence type="ECO:0000313" key="3">
    <source>
        <dbReference type="Proteomes" id="UP000054032"/>
    </source>
</evidence>
<keyword evidence="1" id="KW-1133">Transmembrane helix</keyword>
<dbReference type="OrthoDB" id="5399817at2759"/>
<gene>
    <name evidence="2" type="ORF">COCMIDRAFT_79672</name>
</gene>
<sequence length="131" mass="14114">MASTTSQSHPLLLATSAAYGVLALGHTMKGLDQFKHPTMNTLPLVLRGASKIGWYEGSGFFVIMSILNYKWSQVGVYDIYDKSIAAILTGLLAAAGAAYWKSNDKPTAVTLATVAILQGLGVRNGWYQRSF</sequence>
<name>W6ZN28_COCMI</name>
<dbReference type="Proteomes" id="UP000054032">
    <property type="component" value="Unassembled WGS sequence"/>
</dbReference>
<protein>
    <submittedName>
        <fullName evidence="2">Uncharacterized protein</fullName>
    </submittedName>
</protein>
<dbReference type="RefSeq" id="XP_007682275.1">
    <property type="nucleotide sequence ID" value="XM_007684085.1"/>
</dbReference>
<feature type="transmembrane region" description="Helical" evidence="1">
    <location>
        <begin position="83"/>
        <end position="100"/>
    </location>
</feature>
<feature type="transmembrane region" description="Helical" evidence="1">
    <location>
        <begin position="52"/>
        <end position="71"/>
    </location>
</feature>
<dbReference type="HOGENOM" id="CLU_162831_1_0_1"/>
<dbReference type="AlphaFoldDB" id="W6ZN28"/>
<accession>W6ZN28</accession>
<reference evidence="2 3" key="1">
    <citation type="journal article" date="2013" name="PLoS Genet.">
        <title>Comparative genome structure, secondary metabolite, and effector coding capacity across Cochliobolus pathogens.</title>
        <authorList>
            <person name="Condon B.J."/>
            <person name="Leng Y."/>
            <person name="Wu D."/>
            <person name="Bushley K.E."/>
            <person name="Ohm R.A."/>
            <person name="Otillar R."/>
            <person name="Martin J."/>
            <person name="Schackwitz W."/>
            <person name="Grimwood J."/>
            <person name="MohdZainudin N."/>
            <person name="Xue C."/>
            <person name="Wang R."/>
            <person name="Manning V.A."/>
            <person name="Dhillon B."/>
            <person name="Tu Z.J."/>
            <person name="Steffenson B.J."/>
            <person name="Salamov A."/>
            <person name="Sun H."/>
            <person name="Lowry S."/>
            <person name="LaButti K."/>
            <person name="Han J."/>
            <person name="Copeland A."/>
            <person name="Lindquist E."/>
            <person name="Barry K."/>
            <person name="Schmutz J."/>
            <person name="Baker S.E."/>
            <person name="Ciuffetti L.M."/>
            <person name="Grigoriev I.V."/>
            <person name="Zhong S."/>
            <person name="Turgeon B.G."/>
        </authorList>
    </citation>
    <scope>NUCLEOTIDE SEQUENCE [LARGE SCALE GENOMIC DNA]</scope>
    <source>
        <strain evidence="2 3">ATCC 44560</strain>
    </source>
</reference>
<keyword evidence="1" id="KW-0472">Membrane</keyword>
<keyword evidence="3" id="KW-1185">Reference proteome</keyword>
<keyword evidence="1" id="KW-0812">Transmembrane</keyword>
<evidence type="ECO:0000256" key="1">
    <source>
        <dbReference type="SAM" id="Phobius"/>
    </source>
</evidence>
<dbReference type="KEGG" id="bor:COCMIDRAFT_79672"/>